<keyword evidence="3" id="KW-0804">Transcription</keyword>
<reference evidence="6 7" key="1">
    <citation type="submission" date="2019-07" db="EMBL/GenBank/DDBJ databases">
        <title>Genomes of sea-ice associated Colwellia species.</title>
        <authorList>
            <person name="Bowman J.P."/>
        </authorList>
    </citation>
    <scope>NUCLEOTIDE SEQUENCE [LARGE SCALE GENOMIC DNA]</scope>
    <source>
        <strain evidence="6 7">ACAM 459</strain>
    </source>
</reference>
<accession>A0A5C6Q6H8</accession>
<feature type="domain" description="Cyclic nucleotide-binding" evidence="4">
    <location>
        <begin position="10"/>
        <end position="112"/>
    </location>
</feature>
<dbReference type="GO" id="GO:0005829">
    <property type="term" value="C:cytosol"/>
    <property type="evidence" value="ECO:0007669"/>
    <property type="project" value="TreeGrafter"/>
</dbReference>
<gene>
    <name evidence="6" type="ORF">ESZ36_21040</name>
</gene>
<protein>
    <submittedName>
        <fullName evidence="6">Crp/Fnr family transcriptional regulator</fullName>
    </submittedName>
</protein>
<dbReference type="InterPro" id="IPR014710">
    <property type="entry name" value="RmlC-like_jellyroll"/>
</dbReference>
<dbReference type="InterPro" id="IPR050397">
    <property type="entry name" value="Env_Response_Regulators"/>
</dbReference>
<dbReference type="Pfam" id="PF13545">
    <property type="entry name" value="HTH_Crp_2"/>
    <property type="match status" value="1"/>
</dbReference>
<dbReference type="PROSITE" id="PS51063">
    <property type="entry name" value="HTH_CRP_2"/>
    <property type="match status" value="1"/>
</dbReference>
<organism evidence="6 7">
    <name type="scientific">Colwellia demingiae</name>
    <dbReference type="NCBI Taxonomy" id="89401"/>
    <lineage>
        <taxon>Bacteria</taxon>
        <taxon>Pseudomonadati</taxon>
        <taxon>Pseudomonadota</taxon>
        <taxon>Gammaproteobacteria</taxon>
        <taxon>Alteromonadales</taxon>
        <taxon>Colwelliaceae</taxon>
        <taxon>Colwellia</taxon>
    </lineage>
</organism>
<dbReference type="CDD" id="cd00038">
    <property type="entry name" value="CAP_ED"/>
    <property type="match status" value="1"/>
</dbReference>
<dbReference type="Proteomes" id="UP000321822">
    <property type="component" value="Unassembled WGS sequence"/>
</dbReference>
<dbReference type="PANTHER" id="PTHR24567:SF26">
    <property type="entry name" value="REGULATORY PROTEIN YEIL"/>
    <property type="match status" value="1"/>
</dbReference>
<dbReference type="Gene3D" id="2.60.120.10">
    <property type="entry name" value="Jelly Rolls"/>
    <property type="match status" value="1"/>
</dbReference>
<dbReference type="SUPFAM" id="SSF46785">
    <property type="entry name" value="Winged helix' DNA-binding domain"/>
    <property type="match status" value="1"/>
</dbReference>
<name>A0A5C6Q6H8_9GAMM</name>
<dbReference type="InterPro" id="IPR036388">
    <property type="entry name" value="WH-like_DNA-bd_sf"/>
</dbReference>
<comment type="caution">
    <text evidence="6">The sequence shown here is derived from an EMBL/GenBank/DDBJ whole genome shotgun (WGS) entry which is preliminary data.</text>
</comment>
<dbReference type="SMART" id="SM00419">
    <property type="entry name" value="HTH_CRP"/>
    <property type="match status" value="1"/>
</dbReference>
<dbReference type="EMBL" id="VOLT01000015">
    <property type="protein sequence ID" value="TWX64167.1"/>
    <property type="molecule type" value="Genomic_DNA"/>
</dbReference>
<sequence length="229" mass="26478">MNFLINSSAWFEGVPEEGRDMLIKSARLKHYENKKYLYRLAQESDFVYAVVSGFVRIKISSIAGQEFSITEFSANEWFGEFSLTNQPAQMFEAQVLENSSIIEIPKRVVQTVADKYPIIYKNLFVFQANRTLKMSELLGGMLFYPLAARLAGRILWFAHHYGDENEAGILINKKMSQQELAELTMGSRQRINKTLKEWERAGILEIQGQQYFIKNIPALKEKTQMNNEE</sequence>
<dbReference type="InterPro" id="IPR012318">
    <property type="entry name" value="HTH_CRP"/>
</dbReference>
<evidence type="ECO:0000256" key="1">
    <source>
        <dbReference type="ARBA" id="ARBA00023015"/>
    </source>
</evidence>
<dbReference type="InterPro" id="IPR000595">
    <property type="entry name" value="cNMP-bd_dom"/>
</dbReference>
<evidence type="ECO:0000259" key="4">
    <source>
        <dbReference type="PROSITE" id="PS50042"/>
    </source>
</evidence>
<keyword evidence="7" id="KW-1185">Reference proteome</keyword>
<dbReference type="Gene3D" id="1.10.10.10">
    <property type="entry name" value="Winged helix-like DNA-binding domain superfamily/Winged helix DNA-binding domain"/>
    <property type="match status" value="1"/>
</dbReference>
<dbReference type="InterPro" id="IPR036390">
    <property type="entry name" value="WH_DNA-bd_sf"/>
</dbReference>
<keyword evidence="1" id="KW-0805">Transcription regulation</keyword>
<proteinExistence type="predicted"/>
<keyword evidence="2" id="KW-0238">DNA-binding</keyword>
<dbReference type="AlphaFoldDB" id="A0A5C6Q6H8"/>
<evidence type="ECO:0000313" key="7">
    <source>
        <dbReference type="Proteomes" id="UP000321822"/>
    </source>
</evidence>
<dbReference type="GO" id="GO:0003677">
    <property type="term" value="F:DNA binding"/>
    <property type="evidence" value="ECO:0007669"/>
    <property type="project" value="UniProtKB-KW"/>
</dbReference>
<dbReference type="Pfam" id="PF00027">
    <property type="entry name" value="cNMP_binding"/>
    <property type="match status" value="1"/>
</dbReference>
<dbReference type="InterPro" id="IPR018490">
    <property type="entry name" value="cNMP-bd_dom_sf"/>
</dbReference>
<evidence type="ECO:0000256" key="3">
    <source>
        <dbReference type="ARBA" id="ARBA00023163"/>
    </source>
</evidence>
<dbReference type="OrthoDB" id="6881322at2"/>
<evidence type="ECO:0000259" key="5">
    <source>
        <dbReference type="PROSITE" id="PS51063"/>
    </source>
</evidence>
<evidence type="ECO:0000313" key="6">
    <source>
        <dbReference type="EMBL" id="TWX64167.1"/>
    </source>
</evidence>
<feature type="domain" description="HTH crp-type" evidence="5">
    <location>
        <begin position="144"/>
        <end position="217"/>
    </location>
</feature>
<dbReference type="GO" id="GO:0003700">
    <property type="term" value="F:DNA-binding transcription factor activity"/>
    <property type="evidence" value="ECO:0007669"/>
    <property type="project" value="TreeGrafter"/>
</dbReference>
<evidence type="ECO:0000256" key="2">
    <source>
        <dbReference type="ARBA" id="ARBA00023125"/>
    </source>
</evidence>
<dbReference type="SUPFAM" id="SSF51206">
    <property type="entry name" value="cAMP-binding domain-like"/>
    <property type="match status" value="1"/>
</dbReference>
<dbReference type="PANTHER" id="PTHR24567">
    <property type="entry name" value="CRP FAMILY TRANSCRIPTIONAL REGULATORY PROTEIN"/>
    <property type="match status" value="1"/>
</dbReference>
<dbReference type="PROSITE" id="PS50042">
    <property type="entry name" value="CNMP_BINDING_3"/>
    <property type="match status" value="1"/>
</dbReference>